<evidence type="ECO:0000256" key="3">
    <source>
        <dbReference type="ARBA" id="ARBA00022737"/>
    </source>
</evidence>
<dbReference type="GO" id="GO:0008270">
    <property type="term" value="F:zinc ion binding"/>
    <property type="evidence" value="ECO:0007669"/>
    <property type="project" value="UniProtKB-KW"/>
</dbReference>
<dbReference type="InterPro" id="IPR039355">
    <property type="entry name" value="Transcription_factor_GATA"/>
</dbReference>
<dbReference type="Proteomes" id="UP001140513">
    <property type="component" value="Unassembled WGS sequence"/>
</dbReference>
<feature type="region of interest" description="Disordered" evidence="10">
    <location>
        <begin position="305"/>
        <end position="366"/>
    </location>
</feature>
<keyword evidence="8" id="KW-0539">Nucleus</keyword>
<feature type="domain" description="GATA-type" evidence="11">
    <location>
        <begin position="265"/>
        <end position="312"/>
    </location>
</feature>
<dbReference type="PANTHER" id="PTHR10071">
    <property type="entry name" value="TRANSCRIPTION FACTOR GATA FAMILY MEMBER"/>
    <property type="match status" value="1"/>
</dbReference>
<dbReference type="PANTHER" id="PTHR10071:SF335">
    <property type="entry name" value="IRON-SENSING TRANSCRIPTIONAL REPRESSOR-RELATED"/>
    <property type="match status" value="1"/>
</dbReference>
<evidence type="ECO:0000313" key="13">
    <source>
        <dbReference type="Proteomes" id="UP001140513"/>
    </source>
</evidence>
<dbReference type="SMART" id="SM00401">
    <property type="entry name" value="ZnF_GATA"/>
    <property type="match status" value="2"/>
</dbReference>
<dbReference type="CDD" id="cd00202">
    <property type="entry name" value="ZnF_GATA"/>
    <property type="match status" value="2"/>
</dbReference>
<keyword evidence="3" id="KW-0677">Repeat</keyword>
<dbReference type="EMBL" id="JAPEUX010000005">
    <property type="protein sequence ID" value="KAJ4351500.1"/>
    <property type="molecule type" value="Genomic_DNA"/>
</dbReference>
<feature type="compositionally biased region" description="Polar residues" evidence="10">
    <location>
        <begin position="36"/>
        <end position="53"/>
    </location>
</feature>
<dbReference type="InterPro" id="IPR000679">
    <property type="entry name" value="Znf_GATA"/>
</dbReference>
<keyword evidence="4 9" id="KW-0863">Zinc-finger</keyword>
<dbReference type="AlphaFoldDB" id="A0A9W8XKC2"/>
<dbReference type="GO" id="GO:0006879">
    <property type="term" value="P:intracellular iron ion homeostasis"/>
    <property type="evidence" value="ECO:0007669"/>
    <property type="project" value="UniProtKB-ARBA"/>
</dbReference>
<keyword evidence="2" id="KW-0479">Metal-binding</keyword>
<evidence type="ECO:0000256" key="2">
    <source>
        <dbReference type="ARBA" id="ARBA00022723"/>
    </source>
</evidence>
<dbReference type="GO" id="GO:0045944">
    <property type="term" value="P:positive regulation of transcription by RNA polymerase II"/>
    <property type="evidence" value="ECO:0007669"/>
    <property type="project" value="TreeGrafter"/>
</dbReference>
<dbReference type="GO" id="GO:0000981">
    <property type="term" value="F:DNA-binding transcription factor activity, RNA polymerase II-specific"/>
    <property type="evidence" value="ECO:0007669"/>
    <property type="project" value="TreeGrafter"/>
</dbReference>
<comment type="subcellular location">
    <subcellularLocation>
        <location evidence="1">Nucleus</location>
    </subcellularLocation>
</comment>
<dbReference type="GO" id="GO:0000122">
    <property type="term" value="P:negative regulation of transcription by RNA polymerase II"/>
    <property type="evidence" value="ECO:0007669"/>
    <property type="project" value="TreeGrafter"/>
</dbReference>
<evidence type="ECO:0000256" key="7">
    <source>
        <dbReference type="ARBA" id="ARBA00023163"/>
    </source>
</evidence>
<evidence type="ECO:0000256" key="1">
    <source>
        <dbReference type="ARBA" id="ARBA00004123"/>
    </source>
</evidence>
<comment type="caution">
    <text evidence="12">The sequence shown here is derived from an EMBL/GenBank/DDBJ whole genome shotgun (WGS) entry which is preliminary data.</text>
</comment>
<feature type="compositionally biased region" description="Basic and acidic residues" evidence="10">
    <location>
        <begin position="73"/>
        <end position="85"/>
    </location>
</feature>
<dbReference type="FunFam" id="3.30.50.10:FF:000039">
    <property type="entry name" value="Siderophore transcription factor SreA"/>
    <property type="match status" value="1"/>
</dbReference>
<dbReference type="Gene3D" id="3.30.50.10">
    <property type="entry name" value="Erythroid Transcription Factor GATA-1, subunit A"/>
    <property type="match status" value="2"/>
</dbReference>
<feature type="domain" description="GATA-type" evidence="11">
    <location>
        <begin position="110"/>
        <end position="164"/>
    </location>
</feature>
<dbReference type="SUPFAM" id="SSF57716">
    <property type="entry name" value="Glucocorticoid receptor-like (DNA-binding domain)"/>
    <property type="match status" value="2"/>
</dbReference>
<evidence type="ECO:0000313" key="12">
    <source>
        <dbReference type="EMBL" id="KAJ4351500.1"/>
    </source>
</evidence>
<dbReference type="GO" id="GO:0034757">
    <property type="term" value="P:negative regulation of iron ion transport"/>
    <property type="evidence" value="ECO:0007669"/>
    <property type="project" value="UniProtKB-ARBA"/>
</dbReference>
<dbReference type="PRINTS" id="PR00619">
    <property type="entry name" value="GATAZNFINGER"/>
</dbReference>
<sequence>MANGSGSGGTSLAPTPTHPHHLSREPSREDVEMAEQLSQLNQAQDNRASRITSPPQAHQAATPPPAHTPEIYHSLEDSRPLRESEQPEQPSMPTTPASLAQPNLGSGNALITGQVCSNCGTTKTPLWRRSPAGETICNACGLYQKARNQSRPTNLKRNTTAQPTLPIHQNPAPGQGHDRSASPAVAGVSPRPATYVASDHEAAGTCPGGGRCNGMGGQQGCGGCPAFNNRVSKTAQFALAQTSGPSIATGSDRGASAATSAIPACQNCGTTVTPLWRRDEAGHTICNACGLYYKLHGSHRPVEMKKQEIKRRKRIVPADSNSTQAPSSIAGYSPQPRATHTPAFEHSVSPDPSTAIESSELPSGVRAPVPVDFTTYLGKTAHLGPPSPSTTYAGAPSPRKRSLSATLDTEEKPATPAPHRPNPISSILNPAAAQDTNIDPSLSSLSQKSADSPSATQEDKTTRKERLKREAELMRQELAKRERELQELGDD</sequence>
<feature type="compositionally biased region" description="Low complexity" evidence="10">
    <location>
        <begin position="439"/>
        <end position="455"/>
    </location>
</feature>
<feature type="compositionally biased region" description="Polar residues" evidence="10">
    <location>
        <begin position="423"/>
        <end position="438"/>
    </location>
</feature>
<feature type="compositionally biased region" description="Polar residues" evidence="10">
    <location>
        <begin position="87"/>
        <end position="106"/>
    </location>
</feature>
<proteinExistence type="predicted"/>
<evidence type="ECO:0000256" key="9">
    <source>
        <dbReference type="PROSITE-ProRule" id="PRU00094"/>
    </source>
</evidence>
<dbReference type="RefSeq" id="XP_056069856.1">
    <property type="nucleotide sequence ID" value="XM_056215609.1"/>
</dbReference>
<evidence type="ECO:0000256" key="8">
    <source>
        <dbReference type="ARBA" id="ARBA00023242"/>
    </source>
</evidence>
<feature type="region of interest" description="Disordered" evidence="10">
    <location>
        <begin position="148"/>
        <end position="192"/>
    </location>
</feature>
<feature type="region of interest" description="Disordered" evidence="10">
    <location>
        <begin position="378"/>
        <end position="467"/>
    </location>
</feature>
<feature type="region of interest" description="Disordered" evidence="10">
    <location>
        <begin position="1"/>
        <end position="106"/>
    </location>
</feature>
<feature type="compositionally biased region" description="Basic and acidic residues" evidence="10">
    <location>
        <begin position="457"/>
        <end position="467"/>
    </location>
</feature>
<gene>
    <name evidence="12" type="primary">SFU1</name>
    <name evidence="12" type="ORF">N0V89_006843</name>
</gene>
<feature type="compositionally biased region" description="Polar residues" evidence="10">
    <location>
        <begin position="350"/>
        <end position="361"/>
    </location>
</feature>
<keyword evidence="7" id="KW-0804">Transcription</keyword>
<dbReference type="InterPro" id="IPR013088">
    <property type="entry name" value="Znf_NHR/GATA"/>
</dbReference>
<dbReference type="GO" id="GO:0000978">
    <property type="term" value="F:RNA polymerase II cis-regulatory region sequence-specific DNA binding"/>
    <property type="evidence" value="ECO:0007669"/>
    <property type="project" value="TreeGrafter"/>
</dbReference>
<name>A0A9W8XKC2_9PLEO</name>
<dbReference type="OrthoDB" id="515401at2759"/>
<evidence type="ECO:0000256" key="4">
    <source>
        <dbReference type="ARBA" id="ARBA00022771"/>
    </source>
</evidence>
<dbReference type="FunFam" id="3.30.50.10:FF:000007">
    <property type="entry name" value="Nitrogen regulatory AreA, N-terminal"/>
    <property type="match status" value="1"/>
</dbReference>
<evidence type="ECO:0000259" key="11">
    <source>
        <dbReference type="PROSITE" id="PS50114"/>
    </source>
</evidence>
<keyword evidence="5" id="KW-0862">Zinc</keyword>
<dbReference type="PROSITE" id="PS50114">
    <property type="entry name" value="GATA_ZN_FINGER_2"/>
    <property type="match status" value="2"/>
</dbReference>
<keyword evidence="6" id="KW-0805">Transcription regulation</keyword>
<accession>A0A9W8XKC2</accession>
<dbReference type="PROSITE" id="PS00344">
    <property type="entry name" value="GATA_ZN_FINGER_1"/>
    <property type="match status" value="2"/>
</dbReference>
<keyword evidence="13" id="KW-1185">Reference proteome</keyword>
<evidence type="ECO:0000256" key="6">
    <source>
        <dbReference type="ARBA" id="ARBA00023015"/>
    </source>
</evidence>
<reference evidence="12" key="1">
    <citation type="submission" date="2022-10" db="EMBL/GenBank/DDBJ databases">
        <title>Tapping the CABI collections for fungal endophytes: first genome assemblies for Collariella, Neodidymelliopsis, Ascochyta clinopodiicola, Didymella pomorum, Didymosphaeria variabile, Neocosmospora piperis and Neocucurbitaria cava.</title>
        <authorList>
            <person name="Hill R."/>
        </authorList>
    </citation>
    <scope>NUCLEOTIDE SEQUENCE</scope>
    <source>
        <strain evidence="12">IMI 356815</strain>
    </source>
</reference>
<feature type="compositionally biased region" description="Polar residues" evidence="10">
    <location>
        <begin position="148"/>
        <end position="163"/>
    </location>
</feature>
<dbReference type="GO" id="GO:0005634">
    <property type="term" value="C:nucleus"/>
    <property type="evidence" value="ECO:0007669"/>
    <property type="project" value="UniProtKB-SubCell"/>
</dbReference>
<protein>
    <submittedName>
        <fullName evidence="12">GATA type transcriptional activator</fullName>
    </submittedName>
</protein>
<organism evidence="12 13">
    <name type="scientific">Didymosphaeria variabile</name>
    <dbReference type="NCBI Taxonomy" id="1932322"/>
    <lineage>
        <taxon>Eukaryota</taxon>
        <taxon>Fungi</taxon>
        <taxon>Dikarya</taxon>
        <taxon>Ascomycota</taxon>
        <taxon>Pezizomycotina</taxon>
        <taxon>Dothideomycetes</taxon>
        <taxon>Pleosporomycetidae</taxon>
        <taxon>Pleosporales</taxon>
        <taxon>Massarineae</taxon>
        <taxon>Didymosphaeriaceae</taxon>
        <taxon>Didymosphaeria</taxon>
    </lineage>
</organism>
<evidence type="ECO:0000256" key="5">
    <source>
        <dbReference type="ARBA" id="ARBA00022833"/>
    </source>
</evidence>
<evidence type="ECO:0000256" key="10">
    <source>
        <dbReference type="SAM" id="MobiDB-lite"/>
    </source>
</evidence>
<dbReference type="Pfam" id="PF00320">
    <property type="entry name" value="GATA"/>
    <property type="match status" value="2"/>
</dbReference>
<dbReference type="GeneID" id="80910373"/>
<feature type="compositionally biased region" description="Basic and acidic residues" evidence="10">
    <location>
        <begin position="22"/>
        <end position="31"/>
    </location>
</feature>